<keyword evidence="2" id="KW-1185">Reference proteome</keyword>
<dbReference type="Proteomes" id="UP000448292">
    <property type="component" value="Unassembled WGS sequence"/>
</dbReference>
<dbReference type="EMBL" id="QMIE01000028">
    <property type="protein sequence ID" value="TVM14104.1"/>
    <property type="molecule type" value="Genomic_DNA"/>
</dbReference>
<protein>
    <recommendedName>
        <fullName evidence="3">DUF488 domain-containing protein</fullName>
    </recommendedName>
</protein>
<evidence type="ECO:0008006" key="3">
    <source>
        <dbReference type="Google" id="ProtNLM"/>
    </source>
</evidence>
<sequence length="147" mass="17052">MSKIRLYTIGFTKKSAEDFFEALKKMKIKTLIDIRLNNQSQLAGFSKGKDLPYFLKEICSCAYIHLPEWAPTKEILDSYKKKQSTWETYEKQFRFLLSQRDIISEASQMDLGNACLLCSEPTADKCHRRLVAEHLADNIDGLSIWHI</sequence>
<evidence type="ECO:0000313" key="1">
    <source>
        <dbReference type="EMBL" id="TVM14104.1"/>
    </source>
</evidence>
<comment type="caution">
    <text evidence="1">The sequence shown here is derived from an EMBL/GenBank/DDBJ whole genome shotgun (WGS) entry which is preliminary data.</text>
</comment>
<proteinExistence type="predicted"/>
<dbReference type="PANTHER" id="PTHR39337">
    <property type="entry name" value="BLR5642 PROTEIN"/>
    <property type="match status" value="1"/>
</dbReference>
<dbReference type="OrthoDB" id="9810084at2"/>
<dbReference type="RefSeq" id="WP_144304575.1">
    <property type="nucleotide sequence ID" value="NZ_QMIE01000028.1"/>
</dbReference>
<dbReference type="AlphaFoldDB" id="A0A7M3MA03"/>
<organism evidence="1 2">
    <name type="scientific">Oceanidesulfovibrio indonesiensis</name>
    <dbReference type="NCBI Taxonomy" id="54767"/>
    <lineage>
        <taxon>Bacteria</taxon>
        <taxon>Pseudomonadati</taxon>
        <taxon>Thermodesulfobacteriota</taxon>
        <taxon>Desulfovibrionia</taxon>
        <taxon>Desulfovibrionales</taxon>
        <taxon>Desulfovibrionaceae</taxon>
        <taxon>Oceanidesulfovibrio</taxon>
    </lineage>
</organism>
<name>A0A7M3MA03_9BACT</name>
<dbReference type="InterPro" id="IPR007438">
    <property type="entry name" value="DUF488"/>
</dbReference>
<dbReference type="PANTHER" id="PTHR39337:SF1">
    <property type="entry name" value="BLR5642 PROTEIN"/>
    <property type="match status" value="1"/>
</dbReference>
<accession>A0A7M3MA03</accession>
<evidence type="ECO:0000313" key="2">
    <source>
        <dbReference type="Proteomes" id="UP000448292"/>
    </source>
</evidence>
<dbReference type="Pfam" id="PF04343">
    <property type="entry name" value="DUF488"/>
    <property type="match status" value="1"/>
</dbReference>
<reference evidence="1 2" key="1">
    <citation type="submission" date="2018-06" db="EMBL/GenBank/DDBJ databases">
        <title>Complete genome of Desulfovibrio indonesiensis P37SLT.</title>
        <authorList>
            <person name="Crispim J.S."/>
            <person name="Vidigal P.M.P."/>
            <person name="Silva L.C.F."/>
            <person name="Laguardia C.N."/>
            <person name="Araujo L.C."/>
            <person name="Dias R.S."/>
            <person name="Sousa M.P."/>
            <person name="Paula S.O."/>
            <person name="Silva C."/>
        </authorList>
    </citation>
    <scope>NUCLEOTIDE SEQUENCE [LARGE SCALE GENOMIC DNA]</scope>
    <source>
        <strain evidence="1 2">P37SLT</strain>
    </source>
</reference>
<gene>
    <name evidence="1" type="ORF">DPQ33_17820</name>
</gene>